<dbReference type="HOGENOM" id="CLU_3330660_0_0_0"/>
<proteinExistence type="predicted"/>
<organism evidence="1 2">
    <name type="scientific">Nitrospina gracilis (strain 3/211)</name>
    <dbReference type="NCBI Taxonomy" id="1266370"/>
    <lineage>
        <taxon>Bacteria</taxon>
        <taxon>Pseudomonadati</taxon>
        <taxon>Nitrospinota/Tectimicrobiota group</taxon>
        <taxon>Nitrospinota</taxon>
        <taxon>Nitrospinia</taxon>
        <taxon>Nitrospinales</taxon>
        <taxon>Nitrospinaceae</taxon>
        <taxon>Nitrospina</taxon>
    </lineage>
</organism>
<accession>M1YZJ2</accession>
<dbReference type="Proteomes" id="UP000011704">
    <property type="component" value="Unassembled WGS sequence"/>
</dbReference>
<protein>
    <submittedName>
        <fullName evidence="1">Uncharacterized protein</fullName>
    </submittedName>
</protein>
<reference evidence="1 2" key="1">
    <citation type="journal article" date="2013" name="Front. Microbiol.">
        <title>The genome of Nitrospina gracilis illuminates the metabolism and evolution of the major marine nitrite oxidizer.</title>
        <authorList>
            <person name="Luecker S."/>
            <person name="Nowka B."/>
            <person name="Rattei T."/>
            <person name="Spieck E."/>
            <person name="and Daims H."/>
        </authorList>
    </citation>
    <scope>NUCLEOTIDE SEQUENCE [LARGE SCALE GENOMIC DNA]</scope>
    <source>
        <strain evidence="1 2">3/211</strain>
    </source>
</reference>
<dbReference type="EMBL" id="CAQJ01000065">
    <property type="protein sequence ID" value="CCQ91147.1"/>
    <property type="molecule type" value="Genomic_DNA"/>
</dbReference>
<gene>
    <name evidence="1" type="ORF">NITGR_590023</name>
</gene>
<dbReference type="InParanoid" id="M1YZJ2"/>
<evidence type="ECO:0000313" key="2">
    <source>
        <dbReference type="Proteomes" id="UP000011704"/>
    </source>
</evidence>
<keyword evidence="2" id="KW-1185">Reference proteome</keyword>
<comment type="caution">
    <text evidence="1">The sequence shown here is derived from an EMBL/GenBank/DDBJ whole genome shotgun (WGS) entry which is preliminary data.</text>
</comment>
<evidence type="ECO:0000313" key="1">
    <source>
        <dbReference type="EMBL" id="CCQ91147.1"/>
    </source>
</evidence>
<sequence length="38" mass="4005">MVFPAPMPPSIAMNLGSFMRLGFESGFPKGATGGHRLP</sequence>
<dbReference type="AlphaFoldDB" id="M1YZJ2"/>
<name>M1YZJ2_NITG3</name>